<comment type="caution">
    <text evidence="1">The sequence shown here is derived from an EMBL/GenBank/DDBJ whole genome shotgun (WGS) entry which is preliminary data.</text>
</comment>
<keyword evidence="2" id="KW-1185">Reference proteome</keyword>
<dbReference type="AlphaFoldDB" id="A0A4Q7J6R9"/>
<gene>
    <name evidence="1" type="ORF">EWH70_20730</name>
</gene>
<dbReference type="GO" id="GO:0005829">
    <property type="term" value="C:cytosol"/>
    <property type="evidence" value="ECO:0007669"/>
    <property type="project" value="TreeGrafter"/>
</dbReference>
<dbReference type="SUPFAM" id="SSF53448">
    <property type="entry name" value="Nucleotide-diphospho-sugar transferases"/>
    <property type="match status" value="1"/>
</dbReference>
<dbReference type="CDD" id="cd02518">
    <property type="entry name" value="GT2_SpsF"/>
    <property type="match status" value="1"/>
</dbReference>
<dbReference type="Gene3D" id="3.90.550.10">
    <property type="entry name" value="Spore Coat Polysaccharide Biosynthesis Protein SpsA, Chain A"/>
    <property type="match status" value="1"/>
</dbReference>
<dbReference type="OrthoDB" id="9801052at2"/>
<dbReference type="PANTHER" id="PTHR42866">
    <property type="entry name" value="3-DEOXY-MANNO-OCTULOSONATE CYTIDYLYLTRANSFERASE"/>
    <property type="match status" value="1"/>
</dbReference>
<accession>A0A4Q7J6R9</accession>
<evidence type="ECO:0000313" key="2">
    <source>
        <dbReference type="Proteomes" id="UP000292003"/>
    </source>
</evidence>
<dbReference type="InterPro" id="IPR003329">
    <property type="entry name" value="Cytidylyl_trans"/>
</dbReference>
<dbReference type="EMBL" id="SFCC01000010">
    <property type="protein sequence ID" value="RZQ62023.1"/>
    <property type="molecule type" value="Genomic_DNA"/>
</dbReference>
<dbReference type="PANTHER" id="PTHR42866:SF1">
    <property type="entry name" value="SPORE COAT POLYSACCHARIDE BIOSYNTHESIS PROTEIN SPSF"/>
    <property type="match status" value="1"/>
</dbReference>
<dbReference type="Pfam" id="PF02348">
    <property type="entry name" value="CTP_transf_3"/>
    <property type="match status" value="1"/>
</dbReference>
<dbReference type="Proteomes" id="UP000292003">
    <property type="component" value="Unassembled WGS sequence"/>
</dbReference>
<sequence length="249" mass="26693">MLASDIMSPMQVTAVIQARLSSTRLPGKVLRQLGGRSVLGWVIRAALAADGVDAVVVATSDGSDDDAVAQEANACGAAVVRGPLDDVLARFLLALDAHPADAVVRLTADCPLHDPALISQLVALWRAQPDLDYLSNTLVRTLPRGFDAELTRADVLREQALDPAGPHREHVTAGVYTRPDRYRCAGLVVAPAADDLRVTLDTEQDWRLIDGVVAELGDRPPAWREVVDLLRARPDLVALNAGVEQKAVR</sequence>
<dbReference type="InterPro" id="IPR029044">
    <property type="entry name" value="Nucleotide-diphossugar_trans"/>
</dbReference>
<keyword evidence="1" id="KW-0946">Virion</keyword>
<organism evidence="1 2">
    <name type="scientific">Amycolatopsis suaedae</name>
    <dbReference type="NCBI Taxonomy" id="2510978"/>
    <lineage>
        <taxon>Bacteria</taxon>
        <taxon>Bacillati</taxon>
        <taxon>Actinomycetota</taxon>
        <taxon>Actinomycetes</taxon>
        <taxon>Pseudonocardiales</taxon>
        <taxon>Pseudonocardiaceae</taxon>
        <taxon>Amycolatopsis</taxon>
    </lineage>
</organism>
<keyword evidence="1" id="KW-0167">Capsid protein</keyword>
<name>A0A4Q7J6R9_9PSEU</name>
<protein>
    <submittedName>
        <fullName evidence="1">Spore coat protein</fullName>
    </submittedName>
</protein>
<proteinExistence type="predicted"/>
<evidence type="ECO:0000313" key="1">
    <source>
        <dbReference type="EMBL" id="RZQ62023.1"/>
    </source>
</evidence>
<reference evidence="1 2" key="1">
    <citation type="submission" date="2019-02" db="EMBL/GenBank/DDBJ databases">
        <title>Draft genome sequence of Amycolatopsis sp. 8-3EHSu isolated from roots of Suaeda maritima.</title>
        <authorList>
            <person name="Duangmal K."/>
            <person name="Chantavorakit T."/>
        </authorList>
    </citation>
    <scope>NUCLEOTIDE SEQUENCE [LARGE SCALE GENOMIC DNA]</scope>
    <source>
        <strain evidence="1 2">8-3EHSu</strain>
    </source>
</reference>